<gene>
    <name evidence="2" type="ORF">UFOVP63_7</name>
</gene>
<proteinExistence type="predicted"/>
<sequence>MSEDLMFHMADTACVRAWEDEGWGPYHKRLLTMCIKTEMNGWKRKTGMTQVSKIINHMQKNGSITQREAYIDYGVQSFHRRLTEIKDAGYKLAKVAKVHPTTGQHYSRYYIEGQHQHVAA</sequence>
<evidence type="ECO:0000259" key="1">
    <source>
        <dbReference type="Pfam" id="PF14090"/>
    </source>
</evidence>
<dbReference type="Pfam" id="PF14090">
    <property type="entry name" value="HTH_39"/>
    <property type="match status" value="1"/>
</dbReference>
<protein>
    <submittedName>
        <fullName evidence="2">Helix-turn-helix domain containing protein</fullName>
    </submittedName>
</protein>
<feature type="domain" description="Winged helix-turn-helix" evidence="1">
    <location>
        <begin position="49"/>
        <end position="110"/>
    </location>
</feature>
<reference evidence="2" key="1">
    <citation type="submission" date="2020-04" db="EMBL/GenBank/DDBJ databases">
        <authorList>
            <person name="Chiriac C."/>
            <person name="Salcher M."/>
            <person name="Ghai R."/>
            <person name="Kavagutti S V."/>
        </authorList>
    </citation>
    <scope>NUCLEOTIDE SEQUENCE</scope>
</reference>
<dbReference type="EMBL" id="LR796183">
    <property type="protein sequence ID" value="CAB4124505.1"/>
    <property type="molecule type" value="Genomic_DNA"/>
</dbReference>
<accession>A0A6J5KTK1</accession>
<name>A0A6J5KTK1_9CAUD</name>
<organism evidence="2">
    <name type="scientific">uncultured Caudovirales phage</name>
    <dbReference type="NCBI Taxonomy" id="2100421"/>
    <lineage>
        <taxon>Viruses</taxon>
        <taxon>Duplodnaviria</taxon>
        <taxon>Heunggongvirae</taxon>
        <taxon>Uroviricota</taxon>
        <taxon>Caudoviricetes</taxon>
        <taxon>Peduoviridae</taxon>
        <taxon>Maltschvirus</taxon>
        <taxon>Maltschvirus maltsch</taxon>
    </lineage>
</organism>
<dbReference type="InterPro" id="IPR055245">
    <property type="entry name" value="HTH_proteobacteria"/>
</dbReference>
<evidence type="ECO:0000313" key="2">
    <source>
        <dbReference type="EMBL" id="CAB4124505.1"/>
    </source>
</evidence>